<evidence type="ECO:0000313" key="3">
    <source>
        <dbReference type="Proteomes" id="UP000095256"/>
    </source>
</evidence>
<dbReference type="Gene3D" id="3.40.30.10">
    <property type="entry name" value="Glutaredoxin"/>
    <property type="match status" value="1"/>
</dbReference>
<gene>
    <name evidence="2" type="ORF">BCR26_10085</name>
</gene>
<dbReference type="InterPro" id="IPR036249">
    <property type="entry name" value="Thioredoxin-like_sf"/>
</dbReference>
<organism evidence="2 3">
    <name type="scientific">Enterococcus rivorum</name>
    <dbReference type="NCBI Taxonomy" id="762845"/>
    <lineage>
        <taxon>Bacteria</taxon>
        <taxon>Bacillati</taxon>
        <taxon>Bacillota</taxon>
        <taxon>Bacilli</taxon>
        <taxon>Lactobacillales</taxon>
        <taxon>Enterococcaceae</taxon>
        <taxon>Enterococcus</taxon>
    </lineage>
</organism>
<dbReference type="SUPFAM" id="SSF52833">
    <property type="entry name" value="Thioredoxin-like"/>
    <property type="match status" value="1"/>
</dbReference>
<feature type="domain" description="Thioredoxin-like fold" evidence="1">
    <location>
        <begin position="14"/>
        <end position="171"/>
    </location>
</feature>
<dbReference type="Pfam" id="PF13462">
    <property type="entry name" value="Thioredoxin_4"/>
    <property type="match status" value="1"/>
</dbReference>
<evidence type="ECO:0000313" key="2">
    <source>
        <dbReference type="EMBL" id="OEH83400.1"/>
    </source>
</evidence>
<dbReference type="EMBL" id="MIEK01000008">
    <property type="protein sequence ID" value="OEH83400.1"/>
    <property type="molecule type" value="Genomic_DNA"/>
</dbReference>
<dbReference type="Proteomes" id="UP000095256">
    <property type="component" value="Unassembled WGS sequence"/>
</dbReference>
<protein>
    <submittedName>
        <fullName evidence="2">Thioredoxin</fullName>
    </submittedName>
</protein>
<sequence length="173" mass="19787">MDISIIDGSKVTPKNGLIIGNNEASIKIVEFMNVRCPFCKKWFDESFDLLNKYVKTGQLQRVIKLYDKEKESLKPGNIMHRYIDYNSPEKALSDLQKIYATQNSWGNLSLEDVATFAETQLNLTKKVNEVIIQSVLTEANAANIQFVPTCIIGKHIFDESITLEKLTEYIENY</sequence>
<reference evidence="2 3" key="1">
    <citation type="submission" date="2016-09" db="EMBL/GenBank/DDBJ databases">
        <authorList>
            <person name="Capua I."/>
            <person name="De Benedictis P."/>
            <person name="Joannis T."/>
            <person name="Lombin L.H."/>
            <person name="Cattoli G."/>
        </authorList>
    </citation>
    <scope>NUCLEOTIDE SEQUENCE [LARGE SCALE GENOMIC DNA]</scope>
    <source>
        <strain evidence="2 3">LMG 25899</strain>
    </source>
</reference>
<dbReference type="InterPro" id="IPR012336">
    <property type="entry name" value="Thioredoxin-like_fold"/>
</dbReference>
<evidence type="ECO:0000259" key="1">
    <source>
        <dbReference type="Pfam" id="PF13462"/>
    </source>
</evidence>
<comment type="caution">
    <text evidence="2">The sequence shown here is derived from an EMBL/GenBank/DDBJ whole genome shotgun (WGS) entry which is preliminary data.</text>
</comment>
<dbReference type="STRING" id="762845.BCR26_10085"/>
<dbReference type="Gene3D" id="1.10.1200.90">
    <property type="entry name" value="DsbA-like domain"/>
    <property type="match status" value="1"/>
</dbReference>
<keyword evidence="3" id="KW-1185">Reference proteome</keyword>
<dbReference type="AlphaFoldDB" id="A0A1E5KZV6"/>
<dbReference type="RefSeq" id="WP_069697694.1">
    <property type="nucleotide sequence ID" value="NZ_JAGGMA010000017.1"/>
</dbReference>
<name>A0A1E5KZV6_9ENTE</name>
<proteinExistence type="predicted"/>
<dbReference type="OrthoDB" id="117402at2"/>
<accession>A0A1E5KZV6</accession>